<gene>
    <name evidence="3" type="ORF">H8712_03560</name>
</gene>
<accession>A0ABR7P8S3</accession>
<reference evidence="3 4" key="1">
    <citation type="submission" date="2020-08" db="EMBL/GenBank/DDBJ databases">
        <title>Genome public.</title>
        <authorList>
            <person name="Liu C."/>
            <person name="Sun Q."/>
        </authorList>
    </citation>
    <scope>NUCLEOTIDE SEQUENCE [LARGE SCALE GENOMIC DNA]</scope>
    <source>
        <strain evidence="3 4">3_YM_SP_D4_24.mj</strain>
    </source>
</reference>
<dbReference type="Pfam" id="PF03808">
    <property type="entry name" value="Glyco_tran_WecG"/>
    <property type="match status" value="1"/>
</dbReference>
<dbReference type="EMBL" id="JACRTP010000001">
    <property type="protein sequence ID" value="MBC8627708.1"/>
    <property type="molecule type" value="Genomic_DNA"/>
</dbReference>
<evidence type="ECO:0000256" key="2">
    <source>
        <dbReference type="ARBA" id="ARBA00022679"/>
    </source>
</evidence>
<comment type="caution">
    <text evidence="3">The sequence shown here is derived from an EMBL/GenBank/DDBJ whole genome shotgun (WGS) entry which is preliminary data.</text>
</comment>
<evidence type="ECO:0000313" key="3">
    <source>
        <dbReference type="EMBL" id="MBC8627708.1"/>
    </source>
</evidence>
<proteinExistence type="predicted"/>
<dbReference type="RefSeq" id="WP_117455246.1">
    <property type="nucleotide sequence ID" value="NZ_JACRTP010000001.1"/>
</dbReference>
<evidence type="ECO:0000313" key="4">
    <source>
        <dbReference type="Proteomes" id="UP000661649"/>
    </source>
</evidence>
<dbReference type="PANTHER" id="PTHR34136">
    <property type="match status" value="1"/>
</dbReference>
<keyword evidence="1" id="KW-0328">Glycosyltransferase</keyword>
<protein>
    <submittedName>
        <fullName evidence="3">WecB/TagA/CpsF family glycosyltransferase</fullName>
    </submittedName>
</protein>
<keyword evidence="2" id="KW-0808">Transferase</keyword>
<sequence length="228" mass="26408">MSEKIQVLGISVEKCYVDEVMDNINENWNRDDVLATYGVINMKILLAAQKDEELKEYIDSLDKGVVDEPEVLEAANMDDMRMEEEVLGHSFFATLFWYLSRYQNQIYLLGETEEEANAFFNYVKEKYPEIVVLGKGSLKDGSEDDCDKIINDINALAPQAVLGCSGDFSIERFVKKHRKKMNTRVFFCLGERAEIQKETGVKKRWLEKILEKNSFKKLVSQFNEDEKN</sequence>
<organism evidence="3 4">
    <name type="scientific">Blautia stercoris</name>
    <dbReference type="NCBI Taxonomy" id="871664"/>
    <lineage>
        <taxon>Bacteria</taxon>
        <taxon>Bacillati</taxon>
        <taxon>Bacillota</taxon>
        <taxon>Clostridia</taxon>
        <taxon>Lachnospirales</taxon>
        <taxon>Lachnospiraceae</taxon>
        <taxon>Blautia</taxon>
    </lineage>
</organism>
<dbReference type="Proteomes" id="UP000661649">
    <property type="component" value="Unassembled WGS sequence"/>
</dbReference>
<name>A0ABR7P8S3_9FIRM</name>
<dbReference type="InterPro" id="IPR004629">
    <property type="entry name" value="WecG_TagA_CpsF"/>
</dbReference>
<keyword evidence="4" id="KW-1185">Reference proteome</keyword>
<evidence type="ECO:0000256" key="1">
    <source>
        <dbReference type="ARBA" id="ARBA00022676"/>
    </source>
</evidence>
<dbReference type="PANTHER" id="PTHR34136:SF1">
    <property type="entry name" value="UDP-N-ACETYL-D-MANNOSAMINURONIC ACID TRANSFERASE"/>
    <property type="match status" value="1"/>
</dbReference>